<dbReference type="GO" id="GO:0031122">
    <property type="term" value="P:cytoplasmic microtubule organization"/>
    <property type="evidence" value="ECO:0007669"/>
    <property type="project" value="TreeGrafter"/>
</dbReference>
<comment type="subcellular location">
    <subcellularLocation>
        <location evidence="1">Cytoplasm</location>
    </subcellularLocation>
</comment>
<evidence type="ECO:0000256" key="2">
    <source>
        <dbReference type="ARBA" id="ARBA00022490"/>
    </source>
</evidence>
<evidence type="ECO:0000256" key="3">
    <source>
        <dbReference type="ARBA" id="ARBA00023054"/>
    </source>
</evidence>
<protein>
    <recommendedName>
        <fullName evidence="5">HOOK N-terminal domain-containing protein</fullName>
    </recommendedName>
</protein>
<keyword evidence="2" id="KW-0963">Cytoplasm</keyword>
<feature type="coiled-coil region" evidence="4">
    <location>
        <begin position="715"/>
        <end position="742"/>
    </location>
</feature>
<dbReference type="Pfam" id="PF19047">
    <property type="entry name" value="HOOK_N"/>
    <property type="match status" value="1"/>
</dbReference>
<dbReference type="InterPro" id="IPR043936">
    <property type="entry name" value="HOOK_N"/>
</dbReference>
<evidence type="ECO:0000256" key="1">
    <source>
        <dbReference type="ARBA" id="ARBA00004496"/>
    </source>
</evidence>
<reference evidence="6" key="1">
    <citation type="submission" date="2020-11" db="EMBL/GenBank/DDBJ databases">
        <authorList>
            <person name="Tran Van P."/>
        </authorList>
    </citation>
    <scope>NUCLEOTIDE SEQUENCE</scope>
</reference>
<dbReference type="SUPFAM" id="SSF116907">
    <property type="entry name" value="Hook domain"/>
    <property type="match status" value="1"/>
</dbReference>
<dbReference type="GO" id="GO:0005813">
    <property type="term" value="C:centrosome"/>
    <property type="evidence" value="ECO:0007669"/>
    <property type="project" value="TreeGrafter"/>
</dbReference>
<dbReference type="PANTHER" id="PTHR18947">
    <property type="entry name" value="HOOK PROTEINS"/>
    <property type="match status" value="1"/>
</dbReference>
<proteinExistence type="predicted"/>
<dbReference type="GO" id="GO:0030705">
    <property type="term" value="P:cytoskeleton-dependent intracellular transport"/>
    <property type="evidence" value="ECO:0007669"/>
    <property type="project" value="InterPro"/>
</dbReference>
<dbReference type="Gene3D" id="1.10.418.10">
    <property type="entry name" value="Calponin-like domain"/>
    <property type="match status" value="1"/>
</dbReference>
<organism evidence="6">
    <name type="scientific">Timema cristinae</name>
    <name type="common">Walking stick</name>
    <dbReference type="NCBI Taxonomy" id="61476"/>
    <lineage>
        <taxon>Eukaryota</taxon>
        <taxon>Metazoa</taxon>
        <taxon>Ecdysozoa</taxon>
        <taxon>Arthropoda</taxon>
        <taxon>Hexapoda</taxon>
        <taxon>Insecta</taxon>
        <taxon>Pterygota</taxon>
        <taxon>Neoptera</taxon>
        <taxon>Polyneoptera</taxon>
        <taxon>Phasmatodea</taxon>
        <taxon>Timematodea</taxon>
        <taxon>Timematoidea</taxon>
        <taxon>Timematidae</taxon>
        <taxon>Timema</taxon>
    </lineage>
</organism>
<evidence type="ECO:0000256" key="4">
    <source>
        <dbReference type="SAM" id="Coils"/>
    </source>
</evidence>
<name>A0A7R9CYT0_TIMCR</name>
<evidence type="ECO:0000259" key="5">
    <source>
        <dbReference type="Pfam" id="PF19047"/>
    </source>
</evidence>
<evidence type="ECO:0000313" key="6">
    <source>
        <dbReference type="EMBL" id="CAD7404869.1"/>
    </source>
</evidence>
<feature type="coiled-coil region" evidence="4">
    <location>
        <begin position="224"/>
        <end position="611"/>
    </location>
</feature>
<dbReference type="GO" id="GO:0051959">
    <property type="term" value="F:dynein light intermediate chain binding"/>
    <property type="evidence" value="ECO:0007669"/>
    <property type="project" value="TreeGrafter"/>
</dbReference>
<dbReference type="Gene3D" id="1.10.287.1490">
    <property type="match status" value="1"/>
</dbReference>
<keyword evidence="3 4" id="KW-0175">Coiled coil</keyword>
<dbReference type="CDD" id="cd22223">
    <property type="entry name" value="HkD_HkRP"/>
    <property type="match status" value="1"/>
</dbReference>
<dbReference type="PANTHER" id="PTHR18947:SF28">
    <property type="entry name" value="GIRDIN, ISOFORM A"/>
    <property type="match status" value="1"/>
</dbReference>
<feature type="domain" description="HOOK N-terminal" evidence="5">
    <location>
        <begin position="14"/>
        <end position="151"/>
    </location>
</feature>
<dbReference type="GO" id="GO:0005737">
    <property type="term" value="C:cytoplasm"/>
    <property type="evidence" value="ECO:0007669"/>
    <property type="project" value="UniProtKB-SubCell"/>
</dbReference>
<dbReference type="GO" id="GO:0008017">
    <property type="term" value="F:microtubule binding"/>
    <property type="evidence" value="ECO:0007669"/>
    <property type="project" value="TreeGrafter"/>
</dbReference>
<dbReference type="InterPro" id="IPR036872">
    <property type="entry name" value="CH_dom_sf"/>
</dbReference>
<accession>A0A7R9CYT0</accession>
<sequence length="1289" mass="146848">MASTELEDFMSGPLVTWFGSCLENPNKLTDYEDLADGVLVYEVLLQIDPEPAHHGVLPSFGNALVRTRNMDIVIKNMKALYEEELCQVLLVLPDCVKLGREPESKMGIENMHLLLLLLLGCAVQCPNKETFIDRIKQMNVEEQHAIVECIKQITDNQELVLNQDTLEVFSPDLMLSHIRRLVRERDEYLQNWTCLVTQERVEGGDQLQQKASSPVSGGDNHHLAVELADWKARLRKQRQELEEKSEALTETKEELEHSKILLTKLRQEVQELMQDARAAKALRDELDVMRERAERVDKLESEVQRYREKLSDVEFYKTRVDELREDNKVLLETKEMLEEQLLRARKRGDHVLELESELLKYKQQVNELAIEQEAGREKMQELYEENAQLQVLMKSALNETSTVSIESEAGDDFEGARALKLELENRRLLSTIDNLKESSFHESSSTILELEKEKKKMSIKAEKSRMSELEANMDTITKEKQRVQCLVDSLQRRLEELERSLESNNTQLEHWRTEAGKIPTLQARNSEASTRIEELERETQNFQREVTRLKENQEVKDVSLDKYSSEMASMQKEINKYVKELDDATSQIARLHELERESQELMRRAAVDRQTLTTLKGDLVAQKLSTQQLKSNLEKLGLDLDWLLDPDTALERQVHHFFETLTQFIFQIASSQEIQKAVHDLHAREGTLYNCSKCQSQQTTPDEPQTQDIPSTDSMAELYRLCDDLRQEVATLQGSADALHTENARLQVDVATLRSQVGSLTTQHTALQLANSQLAVEKDELANALVVLSSTAEDEEIELVKEKGLQKSAHQQLLLDQMTLQSLHEQLSTEYESLQQERDSLKVVQRDLKLEVRTLKEQNTTHAAVEQERDKLRTESRSLGNLRAEHSSLKDDFRNLFTASEKLKLEFRNLQEEYRSLRTDSGNLKLLNLELKGELTKRSDHVTMLEVELSKLTNRCEDSVPAFQLSHFVDKASYKDSVPASQLSHFVDKASYKESVPASQLSHFVDKASYKDSVPDSQLSHFVDKASYKDSVPAFQLSHFVDKASYKDSVPAFQLSHFVDKASYKDSVPAFQLSHFVDKASYKDSVPAFQLSHFVDKASYKDSVPASQLSHFVDKASYKDSVPASQLSHFVDKASYKDSVPASQLSHFVDKASYKDSVPASQLSHFVDKASYKDSVPASQLSHFVDKASYKDSVPASQLSHFVDKASYKDSVPASQLSHFVDKASYKDSVPASQLSHFVDKASYKDSVPASQLSHFVDKASYKDSVPASQLSHFVDKASYKDSVPDSPL</sequence>
<dbReference type="EMBL" id="OC319285">
    <property type="protein sequence ID" value="CAD7404869.1"/>
    <property type="molecule type" value="Genomic_DNA"/>
</dbReference>
<feature type="coiled-coil region" evidence="4">
    <location>
        <begin position="817"/>
        <end position="920"/>
    </location>
</feature>
<gene>
    <name evidence="6" type="ORF">TCEB3V08_LOCUS7708</name>
</gene>